<keyword evidence="1" id="KW-1133">Transmembrane helix</keyword>
<keyword evidence="1" id="KW-0472">Membrane</keyword>
<reference evidence="2 3" key="1">
    <citation type="submission" date="2019-08" db="EMBL/GenBank/DDBJ databases">
        <authorList>
            <person name="Peeters C."/>
        </authorList>
    </citation>
    <scope>NUCLEOTIDE SEQUENCE [LARGE SCALE GENOMIC DNA]</scope>
    <source>
        <strain evidence="2 3">LMG 30175</strain>
    </source>
</reference>
<dbReference type="AlphaFoldDB" id="A0A5E4RIW4"/>
<proteinExistence type="predicted"/>
<evidence type="ECO:0000313" key="3">
    <source>
        <dbReference type="Proteomes" id="UP000414233"/>
    </source>
</evidence>
<sequence>MTWLADVVLIVHALFVVAVVGGLGLIWLGVACRWRWIRIVWLRGAHLAAVAFVALSSLVGWACPLTIFEDRLRGRTQVPDGFIQRWVGHLLYHDWPTWVFTSLYLVFAVLVALTWRQVPPRR</sequence>
<organism evidence="2 3">
    <name type="scientific">Pandoraea terrae</name>
    <dbReference type="NCBI Taxonomy" id="1537710"/>
    <lineage>
        <taxon>Bacteria</taxon>
        <taxon>Pseudomonadati</taxon>
        <taxon>Pseudomonadota</taxon>
        <taxon>Betaproteobacteria</taxon>
        <taxon>Burkholderiales</taxon>
        <taxon>Burkholderiaceae</taxon>
        <taxon>Pandoraea</taxon>
    </lineage>
</organism>
<name>A0A5E4RIW4_9BURK</name>
<feature type="transmembrane region" description="Helical" evidence="1">
    <location>
        <begin position="40"/>
        <end position="62"/>
    </location>
</feature>
<dbReference type="OrthoDB" id="370375at2"/>
<dbReference type="Pfam" id="PF10861">
    <property type="entry name" value="DUF2784"/>
    <property type="match status" value="1"/>
</dbReference>
<dbReference type="Proteomes" id="UP000414233">
    <property type="component" value="Unassembled WGS sequence"/>
</dbReference>
<keyword evidence="3" id="KW-1185">Reference proteome</keyword>
<feature type="transmembrane region" description="Helical" evidence="1">
    <location>
        <begin position="6"/>
        <end position="28"/>
    </location>
</feature>
<gene>
    <name evidence="2" type="ORF">PTE30175_00141</name>
</gene>
<feature type="transmembrane region" description="Helical" evidence="1">
    <location>
        <begin position="95"/>
        <end position="115"/>
    </location>
</feature>
<dbReference type="RefSeq" id="WP_150695130.1">
    <property type="nucleotide sequence ID" value="NZ_CABPRZ010000001.1"/>
</dbReference>
<evidence type="ECO:0000313" key="2">
    <source>
        <dbReference type="EMBL" id="VVD61858.1"/>
    </source>
</evidence>
<dbReference type="EMBL" id="CABPRZ010000001">
    <property type="protein sequence ID" value="VVD61858.1"/>
    <property type="molecule type" value="Genomic_DNA"/>
</dbReference>
<accession>A0A5E4RIW4</accession>
<protein>
    <submittedName>
        <fullName evidence="2">Membrane protein</fullName>
    </submittedName>
</protein>
<keyword evidence="1" id="KW-0812">Transmembrane</keyword>
<dbReference type="InterPro" id="IPR021218">
    <property type="entry name" value="DUF2784"/>
</dbReference>
<evidence type="ECO:0000256" key="1">
    <source>
        <dbReference type="SAM" id="Phobius"/>
    </source>
</evidence>